<reference evidence="1" key="1">
    <citation type="submission" date="2019-06" db="EMBL/GenBank/DDBJ databases">
        <title>Complete genome sequence of Methanobrevibacter arboriphilus strain SA.</title>
        <authorList>
            <person name="Asakawa S."/>
        </authorList>
    </citation>
    <scope>NUCLEOTIDE SEQUENCE</scope>
    <source>
        <strain evidence="1">SA</strain>
    </source>
</reference>
<sequence>MTGNDKDFFKTFLLTLIAFIILISCLIYMGEVSAAEVEVYGYSTSVVSGWVIVNNTFINHCPLCLANNSLVVGLKRDDEITCSYCGADYSFDGYDKMYSPRARLIEKEEI</sequence>
<protein>
    <submittedName>
        <fullName evidence="1">Uncharacterized protein</fullName>
    </submittedName>
</protein>
<dbReference type="EMBL" id="AP019779">
    <property type="protein sequence ID" value="BBL61534.1"/>
    <property type="molecule type" value="Genomic_DNA"/>
</dbReference>
<gene>
    <name evidence="1" type="ORF">MarbSA_05740</name>
</gene>
<name>A0ACA8R2Q0_METAZ</name>
<proteinExistence type="predicted"/>
<keyword evidence="2" id="KW-1185">Reference proteome</keyword>
<organism evidence="1 2">
    <name type="scientific">Methanobrevibacter arboriphilus</name>
    <dbReference type="NCBI Taxonomy" id="39441"/>
    <lineage>
        <taxon>Archaea</taxon>
        <taxon>Methanobacteriati</taxon>
        <taxon>Methanobacteriota</taxon>
        <taxon>Methanomada group</taxon>
        <taxon>Methanobacteria</taxon>
        <taxon>Methanobacteriales</taxon>
        <taxon>Methanobacteriaceae</taxon>
        <taxon>Methanobrevibacter</taxon>
    </lineage>
</organism>
<evidence type="ECO:0000313" key="1">
    <source>
        <dbReference type="EMBL" id="BBL61534.1"/>
    </source>
</evidence>
<dbReference type="Proteomes" id="UP000825015">
    <property type="component" value="Chromosome"/>
</dbReference>
<accession>A0ACA8R2Q0</accession>
<evidence type="ECO:0000313" key="2">
    <source>
        <dbReference type="Proteomes" id="UP000825015"/>
    </source>
</evidence>